<comment type="similarity">
    <text evidence="2 11">Belongs to the G-protein coupled receptor T2R family.</text>
</comment>
<keyword evidence="3 12" id="KW-0919">Taste</keyword>
<feature type="transmembrane region" description="Helical" evidence="13">
    <location>
        <begin position="197"/>
        <end position="226"/>
    </location>
</feature>
<dbReference type="InParanoid" id="A0A803SRF2"/>
<dbReference type="Pfam" id="PF05296">
    <property type="entry name" value="TAS2R"/>
    <property type="match status" value="1"/>
</dbReference>
<keyword evidence="9 12" id="KW-0675">Receptor</keyword>
<organism evidence="14 15">
    <name type="scientific">Anolis carolinensis</name>
    <name type="common">Green anole</name>
    <name type="synonym">American chameleon</name>
    <dbReference type="NCBI Taxonomy" id="28377"/>
    <lineage>
        <taxon>Eukaryota</taxon>
        <taxon>Metazoa</taxon>
        <taxon>Chordata</taxon>
        <taxon>Craniata</taxon>
        <taxon>Vertebrata</taxon>
        <taxon>Euteleostomi</taxon>
        <taxon>Lepidosauria</taxon>
        <taxon>Squamata</taxon>
        <taxon>Bifurcata</taxon>
        <taxon>Unidentata</taxon>
        <taxon>Episquamata</taxon>
        <taxon>Toxicofera</taxon>
        <taxon>Iguania</taxon>
        <taxon>Dactyloidae</taxon>
        <taxon>Anolis</taxon>
    </lineage>
</organism>
<feature type="transmembrane region" description="Helical" evidence="13">
    <location>
        <begin position="247"/>
        <end position="267"/>
    </location>
</feature>
<evidence type="ECO:0000313" key="15">
    <source>
        <dbReference type="Proteomes" id="UP000001646"/>
    </source>
</evidence>
<keyword evidence="7 12" id="KW-0297">G-protein coupled receptor</keyword>
<dbReference type="GO" id="GO:0001580">
    <property type="term" value="P:detection of chemical stimulus involved in sensory perception of bitter taste"/>
    <property type="evidence" value="ECO:0000318"/>
    <property type="project" value="GO_Central"/>
</dbReference>
<dbReference type="SUPFAM" id="SSF81321">
    <property type="entry name" value="Family A G protein-coupled receptor-like"/>
    <property type="match status" value="1"/>
</dbReference>
<feature type="transmembrane region" description="Helical" evidence="13">
    <location>
        <begin position="279"/>
        <end position="297"/>
    </location>
</feature>
<evidence type="ECO:0000256" key="13">
    <source>
        <dbReference type="SAM" id="Phobius"/>
    </source>
</evidence>
<dbReference type="GO" id="GO:0033038">
    <property type="term" value="F:bitter taste receptor activity"/>
    <property type="evidence" value="ECO:0000318"/>
    <property type="project" value="GO_Central"/>
</dbReference>
<evidence type="ECO:0000256" key="1">
    <source>
        <dbReference type="ARBA" id="ARBA00004141"/>
    </source>
</evidence>
<evidence type="ECO:0000256" key="8">
    <source>
        <dbReference type="ARBA" id="ARBA00023136"/>
    </source>
</evidence>
<dbReference type="GeneTree" id="ENSGT01150000286961"/>
<evidence type="ECO:0000256" key="5">
    <source>
        <dbReference type="ARBA" id="ARBA00022692"/>
    </source>
</evidence>
<evidence type="ECO:0000256" key="7">
    <source>
        <dbReference type="ARBA" id="ARBA00023040"/>
    </source>
</evidence>
<reference evidence="14" key="3">
    <citation type="submission" date="2025-09" db="UniProtKB">
        <authorList>
            <consortium name="Ensembl"/>
        </authorList>
    </citation>
    <scope>IDENTIFICATION</scope>
</reference>
<dbReference type="GO" id="GO:0004930">
    <property type="term" value="F:G protein-coupled receptor activity"/>
    <property type="evidence" value="ECO:0007669"/>
    <property type="project" value="UniProtKB-KW"/>
</dbReference>
<proteinExistence type="inferred from homology"/>
<keyword evidence="10 12" id="KW-0807">Transducer</keyword>
<dbReference type="Ensembl" id="ENSACAT00000044358.1">
    <property type="protein sequence ID" value="ENSACAP00000025542.1"/>
    <property type="gene ID" value="ENSACAG00000034778.1"/>
</dbReference>
<dbReference type="Gene3D" id="1.20.1070.10">
    <property type="entry name" value="Rhodopsin 7-helix transmembrane proteins"/>
    <property type="match status" value="1"/>
</dbReference>
<feature type="transmembrane region" description="Helical" evidence="13">
    <location>
        <begin position="64"/>
        <end position="87"/>
    </location>
</feature>
<sequence>KSSVNTFLIQINARQKIDMSSPKTIALLVTEAVLDISGLICNGFIVIVIIQWTKCRTLASIEQLLLSLALSNGCVTIVIGVFHFGFASEDNFSSLIFEIWYSFFFFAVIFRYWLTALLCFFYCIKIVSSTHTFFLWCKLRMSWLIPRLLVGSVIIALLAFIVSLSTMHISPQESPVANDTMLTRGKLLKETITSFDMFFSAVGSGCPFLVVLLCSILVVASLCGHICQMSGKEPHLRSFQTKAHIKAAGTVLSLLLLYLLFFIVQTFSMTENIEYSEEFILAVMAVYSPAQAAILVLNNPKLKKGLSLMVQRIKL</sequence>
<keyword evidence="8 12" id="KW-0472">Membrane</keyword>
<evidence type="ECO:0000256" key="6">
    <source>
        <dbReference type="ARBA" id="ARBA00022989"/>
    </source>
</evidence>
<evidence type="ECO:0000256" key="4">
    <source>
        <dbReference type="ARBA" id="ARBA00022606"/>
    </source>
</evidence>
<accession>A0A803SRF2</accession>
<dbReference type="AlphaFoldDB" id="A0A803SRF2"/>
<feature type="transmembrane region" description="Helical" evidence="13">
    <location>
        <begin position="144"/>
        <end position="164"/>
    </location>
</feature>
<evidence type="ECO:0000256" key="12">
    <source>
        <dbReference type="RuleBase" id="RU004424"/>
    </source>
</evidence>
<dbReference type="PANTHER" id="PTHR11394:SF47">
    <property type="entry name" value="TASTE RECEPTOR TYPE 2 MEMBER 40"/>
    <property type="match status" value="1"/>
</dbReference>
<evidence type="ECO:0000313" key="14">
    <source>
        <dbReference type="Ensembl" id="ENSACAP00000025542.1"/>
    </source>
</evidence>
<keyword evidence="15" id="KW-1185">Reference proteome</keyword>
<keyword evidence="4 12" id="KW-0716">Sensory transduction</keyword>
<dbReference type="Proteomes" id="UP000001646">
    <property type="component" value="Chromosome 2"/>
</dbReference>
<feature type="transmembrane region" description="Helical" evidence="13">
    <location>
        <begin position="99"/>
        <end position="124"/>
    </location>
</feature>
<protein>
    <recommendedName>
        <fullName evidence="12">Taste receptor type 2</fullName>
    </recommendedName>
</protein>
<keyword evidence="5 12" id="KW-0812">Transmembrane</keyword>
<evidence type="ECO:0000256" key="11">
    <source>
        <dbReference type="RuleBase" id="RU004423"/>
    </source>
</evidence>
<reference evidence="14 15" key="1">
    <citation type="submission" date="2009-12" db="EMBL/GenBank/DDBJ databases">
        <title>The Genome Sequence of Anolis carolinensis (Green Anole Lizard).</title>
        <authorList>
            <consortium name="The Genome Sequencing Platform"/>
            <person name="Di Palma F."/>
            <person name="Alfoldi J."/>
            <person name="Heiman D."/>
            <person name="Young S."/>
            <person name="Grabherr M."/>
            <person name="Johnson J."/>
            <person name="Lander E.S."/>
            <person name="Lindblad-Toh K."/>
        </authorList>
    </citation>
    <scope>NUCLEOTIDE SEQUENCE [LARGE SCALE GENOMIC DNA]</scope>
    <source>
        <strain evidence="14 15">JBL SC #1</strain>
    </source>
</reference>
<feature type="transmembrane region" description="Helical" evidence="13">
    <location>
        <begin position="25"/>
        <end position="52"/>
    </location>
</feature>
<reference evidence="14" key="2">
    <citation type="submission" date="2025-08" db="UniProtKB">
        <authorList>
            <consortium name="Ensembl"/>
        </authorList>
    </citation>
    <scope>IDENTIFICATION</scope>
</reference>
<evidence type="ECO:0000256" key="3">
    <source>
        <dbReference type="ARBA" id="ARBA00022480"/>
    </source>
</evidence>
<evidence type="ECO:0000256" key="2">
    <source>
        <dbReference type="ARBA" id="ARBA00007376"/>
    </source>
</evidence>
<gene>
    <name evidence="14" type="primary">LOC103277926</name>
</gene>
<dbReference type="PANTHER" id="PTHR11394">
    <property type="entry name" value="TASTE RECEPTOR TYPE 2"/>
    <property type="match status" value="1"/>
</dbReference>
<evidence type="ECO:0000256" key="10">
    <source>
        <dbReference type="ARBA" id="ARBA00023224"/>
    </source>
</evidence>
<dbReference type="InterPro" id="IPR007960">
    <property type="entry name" value="TAS2R"/>
</dbReference>
<comment type="subcellular location">
    <subcellularLocation>
        <location evidence="1 12">Membrane</location>
        <topology evidence="1 12">Multi-pass membrane protein</topology>
    </subcellularLocation>
</comment>
<evidence type="ECO:0000256" key="9">
    <source>
        <dbReference type="ARBA" id="ARBA00023170"/>
    </source>
</evidence>
<name>A0A803SRF2_ANOCA</name>
<keyword evidence="6 13" id="KW-1133">Transmembrane helix</keyword>
<dbReference type="GO" id="GO:0016020">
    <property type="term" value="C:membrane"/>
    <property type="evidence" value="ECO:0000318"/>
    <property type="project" value="GO_Central"/>
</dbReference>